<dbReference type="CDD" id="cd13891">
    <property type="entry name" value="CuRO_3_CotA_like"/>
    <property type="match status" value="1"/>
</dbReference>
<dbReference type="Pfam" id="PF07731">
    <property type="entry name" value="Cu-oxidase_2"/>
    <property type="match status" value="1"/>
</dbReference>
<protein>
    <submittedName>
        <fullName evidence="3">Spore coat protein</fullName>
    </submittedName>
</protein>
<dbReference type="InterPro" id="IPR045087">
    <property type="entry name" value="Cu-oxidase_fam"/>
</dbReference>
<gene>
    <name evidence="3" type="primary">cotA</name>
    <name evidence="3" type="ORF">CATMQ487_18610</name>
</gene>
<dbReference type="PROSITE" id="PS51318">
    <property type="entry name" value="TAT"/>
    <property type="match status" value="1"/>
</dbReference>
<name>A0ABN6PIM4_9BURK</name>
<evidence type="ECO:0000256" key="1">
    <source>
        <dbReference type="ARBA" id="ARBA00004418"/>
    </source>
</evidence>
<dbReference type="EMBL" id="AP025730">
    <property type="protein sequence ID" value="BDI04891.1"/>
    <property type="molecule type" value="Genomic_DNA"/>
</dbReference>
<comment type="subcellular location">
    <subcellularLocation>
        <location evidence="1">Periplasm</location>
    </subcellularLocation>
</comment>
<sequence length="648" mass="70117">MLDRRTALKRSALAGLTGAATLTPATSQAFGLLGNLLGGLFQLLQTALQQIVYTLPSDSGGSITNPTAGSTRLNGNLHPKFVNALPDPNRSPNCFNPVTVGGSAYVLRLREFNSQIGLVNTAGQKLTTVLWGYGTTLQAPTSPGRTFNVRSGRGIQVTYVNELVKSLRPIPHRLPVDSTLMWANPGNLGGQAPVPLVAHRHGGNQKALSDGLPDAWSTPDANLNGTPDYKGRLWSVPYAFDNAQEAGHLWYHDHALGVTRLNVHMGLAGHYFIRDANEDYLVQRAMLPASQFEVPLAIQDRMYDSTGKLYYPAKDPLNPSAPATTHLPEFFGDFILVNGVPWPKHQVEPRAYRLRLLNGSDSRFYRLRFQTATGFLGFHQVGTELGLMDAPVALTELLLAPGERADVVVNFKSAKGQAVALVNDAPTPFPNGTPVDAATAGQIMAFHVVLKFDTAYPDVTLPVFLRPVHGPLPAVNTASASVRKLLLLEGTDAYGRLQTMLGTVNPAAGNPTSPAHGTFFYSDPVTENIRMGSSEVWEIHNTTVDAHPIHLHLVDFRVLSRQPFTGTVVPKPMGANGSTTGGWLTNVALSGPARAAEANEAGRKDTVIAYPGEVTRILATFPRAGEYVWHCHILSHEDHEMMRRFVVA</sequence>
<dbReference type="Proteomes" id="UP001057498">
    <property type="component" value="Chromosome"/>
</dbReference>
<keyword evidence="3" id="KW-0167">Capsid protein</keyword>
<organism evidence="3 4">
    <name type="scientific">Sphaerotilus microaerophilus</name>
    <dbReference type="NCBI Taxonomy" id="2914710"/>
    <lineage>
        <taxon>Bacteria</taxon>
        <taxon>Pseudomonadati</taxon>
        <taxon>Pseudomonadota</taxon>
        <taxon>Betaproteobacteria</taxon>
        <taxon>Burkholderiales</taxon>
        <taxon>Sphaerotilaceae</taxon>
        <taxon>Sphaerotilus</taxon>
    </lineage>
</organism>
<evidence type="ECO:0000259" key="2">
    <source>
        <dbReference type="Pfam" id="PF07731"/>
    </source>
</evidence>
<dbReference type="PANTHER" id="PTHR48267:SF1">
    <property type="entry name" value="BILIRUBIN OXIDASE"/>
    <property type="match status" value="1"/>
</dbReference>
<proteinExistence type="predicted"/>
<dbReference type="SUPFAM" id="SSF49503">
    <property type="entry name" value="Cupredoxins"/>
    <property type="match status" value="3"/>
</dbReference>
<dbReference type="PANTHER" id="PTHR48267">
    <property type="entry name" value="CUPREDOXIN SUPERFAMILY PROTEIN"/>
    <property type="match status" value="1"/>
</dbReference>
<accession>A0ABN6PIM4</accession>
<dbReference type="InterPro" id="IPR011706">
    <property type="entry name" value="Cu-oxidase_C"/>
</dbReference>
<reference evidence="3" key="1">
    <citation type="submission" date="2022-04" db="EMBL/GenBank/DDBJ databases">
        <title>Whole genome sequence of Sphaerotilus sp. FB-5.</title>
        <authorList>
            <person name="Takeda M."/>
            <person name="Narihara S."/>
            <person name="Akimoto M."/>
            <person name="Akimoto R."/>
            <person name="Nishiyashiki S."/>
            <person name="Murakami T."/>
        </authorList>
    </citation>
    <scope>NUCLEOTIDE SEQUENCE</scope>
    <source>
        <strain evidence="3">FB-5</strain>
    </source>
</reference>
<dbReference type="InterPro" id="IPR006311">
    <property type="entry name" value="TAT_signal"/>
</dbReference>
<dbReference type="InterPro" id="IPR008972">
    <property type="entry name" value="Cupredoxin"/>
</dbReference>
<dbReference type="RefSeq" id="WP_251972977.1">
    <property type="nucleotide sequence ID" value="NZ_AP025730.1"/>
</dbReference>
<dbReference type="CDD" id="cd13868">
    <property type="entry name" value="CuRO_2_CotA_like"/>
    <property type="match status" value="1"/>
</dbReference>
<keyword evidence="3" id="KW-0946">Virion</keyword>
<feature type="domain" description="Plastocyanin-like" evidence="2">
    <location>
        <begin position="516"/>
        <end position="647"/>
    </location>
</feature>
<dbReference type="Gene3D" id="2.60.40.420">
    <property type="entry name" value="Cupredoxins - blue copper proteins"/>
    <property type="match status" value="3"/>
</dbReference>
<evidence type="ECO:0000313" key="4">
    <source>
        <dbReference type="Proteomes" id="UP001057498"/>
    </source>
</evidence>
<evidence type="ECO:0000313" key="3">
    <source>
        <dbReference type="EMBL" id="BDI04891.1"/>
    </source>
</evidence>
<keyword evidence="4" id="KW-1185">Reference proteome</keyword>